<dbReference type="Proteomes" id="UP001362999">
    <property type="component" value="Unassembled WGS sequence"/>
</dbReference>
<dbReference type="Pfam" id="PF12697">
    <property type="entry name" value="Abhydrolase_6"/>
    <property type="match status" value="1"/>
</dbReference>
<keyword evidence="4" id="KW-1185">Reference proteome</keyword>
<dbReference type="EMBL" id="JAWWNJ010000105">
    <property type="protein sequence ID" value="KAK6992929.1"/>
    <property type="molecule type" value="Genomic_DNA"/>
</dbReference>
<feature type="signal peptide" evidence="1">
    <location>
        <begin position="1"/>
        <end position="20"/>
    </location>
</feature>
<feature type="chain" id="PRO_5043463167" evidence="1">
    <location>
        <begin position="21"/>
        <end position="326"/>
    </location>
</feature>
<sequence length="326" mass="35324">MRAFHISLSWVAVFVPLSLAAASTLSSKVIDSNVSITPTEANFGLSAVAPGRFVTSTDGTKIFADARGDPSKPAVVFIHGFGVGAMAFNNVFDDPLWLSQVFMVRYDTRGHGRSDKPTDTPSWESRRLAEDFDAVVQSYGLERPFILAWSNGATHIVDILTIHPRSYLSGIIYDAAVPSTADLAAVLSPEIAAITPGLTVLDNVTDFQTTFIGFINLCHPALEWNFYLACLGDGIVQPRVVTEFLLNRTQSTEGLLRAGKEEGLPLLALFGGEDKILLKQPVLDAIDGWKDLNVVTIPGAEHFTFVSAPDVFRDTVLQWVDGVLSA</sequence>
<dbReference type="PANTHER" id="PTHR43194">
    <property type="entry name" value="HYDROLASE ALPHA/BETA FOLD FAMILY"/>
    <property type="match status" value="1"/>
</dbReference>
<dbReference type="Gene3D" id="3.40.50.1820">
    <property type="entry name" value="alpha/beta hydrolase"/>
    <property type="match status" value="1"/>
</dbReference>
<dbReference type="SUPFAM" id="SSF53474">
    <property type="entry name" value="alpha/beta-Hydrolases"/>
    <property type="match status" value="1"/>
</dbReference>
<feature type="domain" description="AB hydrolase-1" evidence="2">
    <location>
        <begin position="75"/>
        <end position="314"/>
    </location>
</feature>
<proteinExistence type="predicted"/>
<name>A0AAV9ZVA8_9AGAR</name>
<evidence type="ECO:0000256" key="1">
    <source>
        <dbReference type="SAM" id="SignalP"/>
    </source>
</evidence>
<dbReference type="InterPro" id="IPR050228">
    <property type="entry name" value="Carboxylesterase_BioH"/>
</dbReference>
<keyword evidence="1" id="KW-0732">Signal</keyword>
<dbReference type="AlphaFoldDB" id="A0AAV9ZVA8"/>
<evidence type="ECO:0000313" key="4">
    <source>
        <dbReference type="Proteomes" id="UP001362999"/>
    </source>
</evidence>
<comment type="caution">
    <text evidence="3">The sequence shown here is derived from an EMBL/GenBank/DDBJ whole genome shotgun (WGS) entry which is preliminary data.</text>
</comment>
<evidence type="ECO:0000259" key="2">
    <source>
        <dbReference type="Pfam" id="PF12697"/>
    </source>
</evidence>
<reference evidence="3 4" key="1">
    <citation type="journal article" date="2024" name="J Genomics">
        <title>Draft genome sequencing and assembly of Favolaschia claudopus CIRM-BRFM 2984 isolated from oak limbs.</title>
        <authorList>
            <person name="Navarro D."/>
            <person name="Drula E."/>
            <person name="Chaduli D."/>
            <person name="Cazenave R."/>
            <person name="Ahrendt S."/>
            <person name="Wang J."/>
            <person name="Lipzen A."/>
            <person name="Daum C."/>
            <person name="Barry K."/>
            <person name="Grigoriev I.V."/>
            <person name="Favel A."/>
            <person name="Rosso M.N."/>
            <person name="Martin F."/>
        </authorList>
    </citation>
    <scope>NUCLEOTIDE SEQUENCE [LARGE SCALE GENOMIC DNA]</scope>
    <source>
        <strain evidence="3 4">CIRM-BRFM 2984</strain>
    </source>
</reference>
<protein>
    <submittedName>
        <fullName evidence="3">Oxidoreductase ephD</fullName>
    </submittedName>
</protein>
<dbReference type="PANTHER" id="PTHR43194:SF2">
    <property type="entry name" value="PEROXISOMAL MEMBRANE PROTEIN LPX1"/>
    <property type="match status" value="1"/>
</dbReference>
<accession>A0AAV9ZVA8</accession>
<dbReference type="InterPro" id="IPR000073">
    <property type="entry name" value="AB_hydrolase_1"/>
</dbReference>
<organism evidence="3 4">
    <name type="scientific">Favolaschia claudopus</name>
    <dbReference type="NCBI Taxonomy" id="2862362"/>
    <lineage>
        <taxon>Eukaryota</taxon>
        <taxon>Fungi</taxon>
        <taxon>Dikarya</taxon>
        <taxon>Basidiomycota</taxon>
        <taxon>Agaricomycotina</taxon>
        <taxon>Agaricomycetes</taxon>
        <taxon>Agaricomycetidae</taxon>
        <taxon>Agaricales</taxon>
        <taxon>Marasmiineae</taxon>
        <taxon>Mycenaceae</taxon>
        <taxon>Favolaschia</taxon>
    </lineage>
</organism>
<dbReference type="InterPro" id="IPR029058">
    <property type="entry name" value="AB_hydrolase_fold"/>
</dbReference>
<evidence type="ECO:0000313" key="3">
    <source>
        <dbReference type="EMBL" id="KAK6992929.1"/>
    </source>
</evidence>
<gene>
    <name evidence="3" type="ORF">R3P38DRAFT_123474</name>
</gene>